<evidence type="ECO:0000313" key="2">
    <source>
        <dbReference type="Proteomes" id="UP001432027"/>
    </source>
</evidence>
<sequence>RKRTVARASSVDGQFTIGSTRLHTHETLVLVCLSIRCTDGFIIESTLLGTSALSFPRSLLYFAHCARLASDRGAWISFSEEFECDIPLCLTGSDSQLAERGIVIP</sequence>
<keyword evidence="2" id="KW-1185">Reference proteome</keyword>
<name>A0AAV5SKG8_9BILA</name>
<organism evidence="1 2">
    <name type="scientific">Pristionchus entomophagus</name>
    <dbReference type="NCBI Taxonomy" id="358040"/>
    <lineage>
        <taxon>Eukaryota</taxon>
        <taxon>Metazoa</taxon>
        <taxon>Ecdysozoa</taxon>
        <taxon>Nematoda</taxon>
        <taxon>Chromadorea</taxon>
        <taxon>Rhabditida</taxon>
        <taxon>Rhabditina</taxon>
        <taxon>Diplogasteromorpha</taxon>
        <taxon>Diplogasteroidea</taxon>
        <taxon>Neodiplogasteridae</taxon>
        <taxon>Pristionchus</taxon>
    </lineage>
</organism>
<reference evidence="1" key="1">
    <citation type="submission" date="2023-10" db="EMBL/GenBank/DDBJ databases">
        <title>Genome assembly of Pristionchus species.</title>
        <authorList>
            <person name="Yoshida K."/>
            <person name="Sommer R.J."/>
        </authorList>
    </citation>
    <scope>NUCLEOTIDE SEQUENCE</scope>
    <source>
        <strain evidence="1">RS0144</strain>
    </source>
</reference>
<gene>
    <name evidence="1" type="ORF">PENTCL1PPCAC_6007</name>
</gene>
<evidence type="ECO:0000313" key="1">
    <source>
        <dbReference type="EMBL" id="GMS83832.1"/>
    </source>
</evidence>
<feature type="non-terminal residue" evidence="1">
    <location>
        <position position="1"/>
    </location>
</feature>
<dbReference type="EMBL" id="BTSX01000002">
    <property type="protein sequence ID" value="GMS83832.1"/>
    <property type="molecule type" value="Genomic_DNA"/>
</dbReference>
<protein>
    <submittedName>
        <fullName evidence="1">Uncharacterized protein</fullName>
    </submittedName>
</protein>
<dbReference type="Proteomes" id="UP001432027">
    <property type="component" value="Unassembled WGS sequence"/>
</dbReference>
<proteinExistence type="predicted"/>
<dbReference type="AlphaFoldDB" id="A0AAV5SKG8"/>
<comment type="caution">
    <text evidence="1">The sequence shown here is derived from an EMBL/GenBank/DDBJ whole genome shotgun (WGS) entry which is preliminary data.</text>
</comment>
<accession>A0AAV5SKG8</accession>